<keyword evidence="6" id="KW-1185">Reference proteome</keyword>
<keyword evidence="1" id="KW-0677">Repeat</keyword>
<feature type="region of interest" description="Disordered" evidence="4">
    <location>
        <begin position="1"/>
        <end position="20"/>
    </location>
</feature>
<evidence type="ECO:0000256" key="2">
    <source>
        <dbReference type="ARBA" id="ARBA00023043"/>
    </source>
</evidence>
<reference evidence="5" key="2">
    <citation type="journal article" date="2023" name="IMA Fungus">
        <title>Comparative genomic study of the Penicillium genus elucidates a diverse pangenome and 15 lateral gene transfer events.</title>
        <authorList>
            <person name="Petersen C."/>
            <person name="Sorensen T."/>
            <person name="Nielsen M.R."/>
            <person name="Sondergaard T.E."/>
            <person name="Sorensen J.L."/>
            <person name="Fitzpatrick D.A."/>
            <person name="Frisvad J.C."/>
            <person name="Nielsen K.L."/>
        </authorList>
    </citation>
    <scope>NUCLEOTIDE SEQUENCE</scope>
    <source>
        <strain evidence="5">IBT 19713</strain>
    </source>
</reference>
<dbReference type="Gene3D" id="1.25.40.20">
    <property type="entry name" value="Ankyrin repeat-containing domain"/>
    <property type="match status" value="3"/>
</dbReference>
<gene>
    <name evidence="5" type="ORF">N7468_010586</name>
</gene>
<reference evidence="5" key="1">
    <citation type="submission" date="2022-11" db="EMBL/GenBank/DDBJ databases">
        <authorList>
            <person name="Petersen C."/>
        </authorList>
    </citation>
    <scope>NUCLEOTIDE SEQUENCE</scope>
    <source>
        <strain evidence="5">IBT 19713</strain>
    </source>
</reference>
<dbReference type="AlphaFoldDB" id="A0A9W9T9V2"/>
<name>A0A9W9T9V2_9EURO</name>
<dbReference type="PROSITE" id="PS50297">
    <property type="entry name" value="ANK_REP_REGION"/>
    <property type="match status" value="4"/>
</dbReference>
<dbReference type="InterPro" id="IPR002110">
    <property type="entry name" value="Ankyrin_rpt"/>
</dbReference>
<proteinExistence type="predicted"/>
<evidence type="ECO:0000256" key="1">
    <source>
        <dbReference type="ARBA" id="ARBA00022737"/>
    </source>
</evidence>
<dbReference type="PANTHER" id="PTHR24123:SF141">
    <property type="entry name" value="ANKYRIN 2, ISOFORM U"/>
    <property type="match status" value="1"/>
</dbReference>
<feature type="repeat" description="ANK" evidence="3">
    <location>
        <begin position="388"/>
        <end position="420"/>
    </location>
</feature>
<evidence type="ECO:0000256" key="3">
    <source>
        <dbReference type="PROSITE-ProRule" id="PRU00023"/>
    </source>
</evidence>
<dbReference type="PRINTS" id="PR01415">
    <property type="entry name" value="ANKYRIN"/>
</dbReference>
<organism evidence="5 6">
    <name type="scientific">Penicillium chermesinum</name>
    <dbReference type="NCBI Taxonomy" id="63820"/>
    <lineage>
        <taxon>Eukaryota</taxon>
        <taxon>Fungi</taxon>
        <taxon>Dikarya</taxon>
        <taxon>Ascomycota</taxon>
        <taxon>Pezizomycotina</taxon>
        <taxon>Eurotiomycetes</taxon>
        <taxon>Eurotiomycetidae</taxon>
        <taxon>Eurotiales</taxon>
        <taxon>Aspergillaceae</taxon>
        <taxon>Penicillium</taxon>
    </lineage>
</organism>
<evidence type="ECO:0000313" key="6">
    <source>
        <dbReference type="Proteomes" id="UP001150941"/>
    </source>
</evidence>
<dbReference type="SMART" id="SM00248">
    <property type="entry name" value="ANK"/>
    <property type="match status" value="11"/>
</dbReference>
<protein>
    <submittedName>
        <fullName evidence="5">Mg2+ transporter protein CorA-like/Zinc transport protein ZntB</fullName>
    </submittedName>
</protein>
<dbReference type="Pfam" id="PF12796">
    <property type="entry name" value="Ank_2"/>
    <property type="match status" value="4"/>
</dbReference>
<comment type="caution">
    <text evidence="5">The sequence shown here is derived from an EMBL/GenBank/DDBJ whole genome shotgun (WGS) entry which is preliminary data.</text>
</comment>
<feature type="region of interest" description="Disordered" evidence="4">
    <location>
        <begin position="35"/>
        <end position="131"/>
    </location>
</feature>
<feature type="repeat" description="ANK" evidence="3">
    <location>
        <begin position="254"/>
        <end position="286"/>
    </location>
</feature>
<dbReference type="PROSITE" id="PS50088">
    <property type="entry name" value="ANK_REPEAT"/>
    <property type="match status" value="5"/>
</dbReference>
<feature type="compositionally biased region" description="Low complexity" evidence="4">
    <location>
        <begin position="107"/>
        <end position="125"/>
    </location>
</feature>
<sequence length="615" mass="67110">MDDDIDAPDQSHAQGNLIPLGSIISQRLGITNGVFTATRMEEPQPEVHDVAQQDAAGDTASANGEAGAGDVRAIADESDPPTEHLEDESEAVDTEDRDAASDEEEAASANGDSDSDGTDSTASEEVAPKDWKEQLEYEIKAGALDKVEAILDNEDNEGALEIRFEYQFRNISKPTEGVTPLILAATLGHTEIVKLLMKRGADIRATTTTYSYTAFALAAHEGQLEVVKAILEHRKAELEDDEKPEDILECRAGNDETPLIFASWYGRGPVVDYLISEGADVTAKDNDNNTGLHHAAWEGSIDPTTSLLNADPSIVDWRNDSEETAFLLTARNGALAVAEFLLEKGASLTARDIGESTILHLSAWYGHLDMVKKFLAVRSQFLEERDKSGRTPFLRACWEGHVDVVAYLIEQGADMLVKAQGGETAFQAATAEGHLQVVKKLYDSHPEFLDMKRDDGQTALILAAWTWHLDIVKYLMDQKADIHAKDAEGDNILNNVVFPENGKPETVLETLEYLLDKGARLDSNNTGRNAFQIAAYAGKEDVVKLFLDALSKDPDSDGGPMPSHYYTAKDTWGDTALTDAASKDHISVVLAILESIIFIPRLLPSTTLIFAMKKK</sequence>
<feature type="compositionally biased region" description="Acidic residues" evidence="4">
    <location>
        <begin position="76"/>
        <end position="106"/>
    </location>
</feature>
<evidence type="ECO:0000256" key="4">
    <source>
        <dbReference type="SAM" id="MobiDB-lite"/>
    </source>
</evidence>
<dbReference type="RefSeq" id="XP_058325404.1">
    <property type="nucleotide sequence ID" value="XM_058479881.1"/>
</dbReference>
<dbReference type="SUPFAM" id="SSF48403">
    <property type="entry name" value="Ankyrin repeat"/>
    <property type="match status" value="1"/>
</dbReference>
<dbReference type="OrthoDB" id="341259at2759"/>
<feature type="repeat" description="ANK" evidence="3">
    <location>
        <begin position="321"/>
        <end position="353"/>
    </location>
</feature>
<dbReference type="Pfam" id="PF00023">
    <property type="entry name" value="Ank"/>
    <property type="match status" value="1"/>
</dbReference>
<dbReference type="GeneID" id="83207185"/>
<dbReference type="Proteomes" id="UP001150941">
    <property type="component" value="Unassembled WGS sequence"/>
</dbReference>
<dbReference type="EMBL" id="JAPQKS010000009">
    <property type="protein sequence ID" value="KAJ5214907.1"/>
    <property type="molecule type" value="Genomic_DNA"/>
</dbReference>
<accession>A0A9W9T9V2</accession>
<evidence type="ECO:0000313" key="5">
    <source>
        <dbReference type="EMBL" id="KAJ5214907.1"/>
    </source>
</evidence>
<dbReference type="InterPro" id="IPR036770">
    <property type="entry name" value="Ankyrin_rpt-contain_sf"/>
</dbReference>
<keyword evidence="2 3" id="KW-0040">ANK repeat</keyword>
<feature type="repeat" description="ANK" evidence="3">
    <location>
        <begin position="455"/>
        <end position="487"/>
    </location>
</feature>
<dbReference type="InterPro" id="IPR051165">
    <property type="entry name" value="Multifunctional_ANK_Repeat"/>
</dbReference>
<feature type="compositionally biased region" description="Basic and acidic residues" evidence="4">
    <location>
        <begin position="39"/>
        <end position="51"/>
    </location>
</feature>
<dbReference type="PANTHER" id="PTHR24123">
    <property type="entry name" value="ANKYRIN REPEAT-CONTAINING"/>
    <property type="match status" value="1"/>
</dbReference>
<feature type="repeat" description="ANK" evidence="3">
    <location>
        <begin position="176"/>
        <end position="208"/>
    </location>
</feature>